<dbReference type="Proteomes" id="UP000529946">
    <property type="component" value="Unassembled WGS sequence"/>
</dbReference>
<organism evidence="1 2">
    <name type="scientific">Brevundimonas lenta</name>
    <dbReference type="NCBI Taxonomy" id="424796"/>
    <lineage>
        <taxon>Bacteria</taxon>
        <taxon>Pseudomonadati</taxon>
        <taxon>Pseudomonadota</taxon>
        <taxon>Alphaproteobacteria</taxon>
        <taxon>Caulobacterales</taxon>
        <taxon>Caulobacteraceae</taxon>
        <taxon>Brevundimonas</taxon>
    </lineage>
</organism>
<dbReference type="RefSeq" id="WP_183203909.1">
    <property type="nucleotide sequence ID" value="NZ_BAAAER010000001.1"/>
</dbReference>
<sequence>MLVSLTPHPDTPSTAVDRIEVHLERREERLWLRFIVHGAVDRVVWPEPVGADRTDELWKHTCFEAFVPTHDGYREFNMSPSGQWASYHFEGYRSGMAAADEIIDVAMLDGAGDWRAVEAEFDLPPKAFFIGLAAVIEDVDGGISYWALAIPPGKPDFHHTDSFALALPTLELS</sequence>
<dbReference type="EMBL" id="JACIDM010000002">
    <property type="protein sequence ID" value="MBB4082746.1"/>
    <property type="molecule type" value="Genomic_DNA"/>
</dbReference>
<evidence type="ECO:0008006" key="3">
    <source>
        <dbReference type="Google" id="ProtNLM"/>
    </source>
</evidence>
<dbReference type="AlphaFoldDB" id="A0A7W6JCR5"/>
<evidence type="ECO:0000313" key="1">
    <source>
        <dbReference type="EMBL" id="MBB4082746.1"/>
    </source>
</evidence>
<comment type="caution">
    <text evidence="1">The sequence shown here is derived from an EMBL/GenBank/DDBJ whole genome shotgun (WGS) entry which is preliminary data.</text>
</comment>
<accession>A0A7W6JCR5</accession>
<dbReference type="CDD" id="cd09627">
    <property type="entry name" value="DOMON_murB_like"/>
    <property type="match status" value="1"/>
</dbReference>
<reference evidence="1 2" key="1">
    <citation type="submission" date="2020-08" db="EMBL/GenBank/DDBJ databases">
        <title>Genomic Encyclopedia of Type Strains, Phase IV (KMG-IV): sequencing the most valuable type-strain genomes for metagenomic binning, comparative biology and taxonomic classification.</title>
        <authorList>
            <person name="Goeker M."/>
        </authorList>
    </citation>
    <scope>NUCLEOTIDE SEQUENCE [LARGE SCALE GENOMIC DNA]</scope>
    <source>
        <strain evidence="1 2">DSM 23960</strain>
    </source>
</reference>
<evidence type="ECO:0000313" key="2">
    <source>
        <dbReference type="Proteomes" id="UP000529946"/>
    </source>
</evidence>
<gene>
    <name evidence="1" type="ORF">GGR12_001612</name>
</gene>
<name>A0A7W6JCR5_9CAUL</name>
<keyword evidence="2" id="KW-1185">Reference proteome</keyword>
<protein>
    <recommendedName>
        <fullName evidence="3">DOMON-like domain-containing protein</fullName>
    </recommendedName>
</protein>
<proteinExistence type="predicted"/>